<dbReference type="Pfam" id="PF26168">
    <property type="entry name" value="Glyco_transf_N"/>
    <property type="match status" value="1"/>
</dbReference>
<accession>A0A371HQK4</accession>
<dbReference type="InterPro" id="IPR058980">
    <property type="entry name" value="Glyco_transf_N"/>
</dbReference>
<dbReference type="CDD" id="cd03784">
    <property type="entry name" value="GT1_Gtf-like"/>
    <property type="match status" value="1"/>
</dbReference>
<dbReference type="EMBL" id="QJKJ01001956">
    <property type="protein sequence ID" value="RDY05042.1"/>
    <property type="molecule type" value="Genomic_DNA"/>
</dbReference>
<evidence type="ECO:0000256" key="6">
    <source>
        <dbReference type="SAM" id="Coils"/>
    </source>
</evidence>
<dbReference type="Pfam" id="PF00201">
    <property type="entry name" value="UDPGT"/>
    <property type="match status" value="1"/>
</dbReference>
<name>A0A371HQK4_MUCPR</name>
<organism evidence="8 9">
    <name type="scientific">Mucuna pruriens</name>
    <name type="common">Velvet bean</name>
    <name type="synonym">Dolichos pruriens</name>
    <dbReference type="NCBI Taxonomy" id="157652"/>
    <lineage>
        <taxon>Eukaryota</taxon>
        <taxon>Viridiplantae</taxon>
        <taxon>Streptophyta</taxon>
        <taxon>Embryophyta</taxon>
        <taxon>Tracheophyta</taxon>
        <taxon>Spermatophyta</taxon>
        <taxon>Magnoliopsida</taxon>
        <taxon>eudicotyledons</taxon>
        <taxon>Gunneridae</taxon>
        <taxon>Pentapetalae</taxon>
        <taxon>rosids</taxon>
        <taxon>fabids</taxon>
        <taxon>Fabales</taxon>
        <taxon>Fabaceae</taxon>
        <taxon>Papilionoideae</taxon>
        <taxon>50 kb inversion clade</taxon>
        <taxon>NPAAA clade</taxon>
        <taxon>indigoferoid/millettioid clade</taxon>
        <taxon>Phaseoleae</taxon>
        <taxon>Mucuna</taxon>
    </lineage>
</organism>
<dbReference type="Proteomes" id="UP000257109">
    <property type="component" value="Unassembled WGS sequence"/>
</dbReference>
<evidence type="ECO:0000313" key="9">
    <source>
        <dbReference type="Proteomes" id="UP000257109"/>
    </source>
</evidence>
<evidence type="ECO:0000313" key="8">
    <source>
        <dbReference type="EMBL" id="RDY05042.1"/>
    </source>
</evidence>
<feature type="non-terminal residue" evidence="8">
    <location>
        <position position="1"/>
    </location>
</feature>
<reference evidence="8" key="1">
    <citation type="submission" date="2018-05" db="EMBL/GenBank/DDBJ databases">
        <title>Draft genome of Mucuna pruriens seed.</title>
        <authorList>
            <person name="Nnadi N.E."/>
            <person name="Vos R."/>
            <person name="Hasami M.H."/>
            <person name="Devisetty U.K."/>
            <person name="Aguiy J.C."/>
        </authorList>
    </citation>
    <scope>NUCLEOTIDE SEQUENCE [LARGE SCALE GENOMIC DNA]</scope>
    <source>
        <strain evidence="8">JCA_2017</strain>
    </source>
</reference>
<dbReference type="Gene3D" id="3.40.50.2000">
    <property type="entry name" value="Glycogen Phosphorylase B"/>
    <property type="match status" value="2"/>
</dbReference>
<keyword evidence="6" id="KW-0175">Coiled coil</keyword>
<keyword evidence="9" id="KW-1185">Reference proteome</keyword>
<comment type="similarity">
    <text evidence="1 4">Belongs to the UDP-glycosyltransferase family.</text>
</comment>
<dbReference type="GO" id="GO:0035251">
    <property type="term" value="F:UDP-glucosyltransferase activity"/>
    <property type="evidence" value="ECO:0007669"/>
    <property type="project" value="TreeGrafter"/>
</dbReference>
<dbReference type="STRING" id="157652.A0A371HQK4"/>
<keyword evidence="3 4" id="KW-0808">Transferase</keyword>
<evidence type="ECO:0000256" key="3">
    <source>
        <dbReference type="ARBA" id="ARBA00022679"/>
    </source>
</evidence>
<dbReference type="PANTHER" id="PTHR48047">
    <property type="entry name" value="GLYCOSYLTRANSFERASE"/>
    <property type="match status" value="1"/>
</dbReference>
<dbReference type="OrthoDB" id="5835829at2759"/>
<feature type="coiled-coil region" evidence="6">
    <location>
        <begin position="435"/>
        <end position="490"/>
    </location>
</feature>
<evidence type="ECO:0000256" key="2">
    <source>
        <dbReference type="ARBA" id="ARBA00022676"/>
    </source>
</evidence>
<feature type="domain" description="Glycosyltransferase N-terminal" evidence="7">
    <location>
        <begin position="10"/>
        <end position="248"/>
    </location>
</feature>
<dbReference type="InterPro" id="IPR002213">
    <property type="entry name" value="UDP_glucos_trans"/>
</dbReference>
<dbReference type="FunFam" id="3.40.50.2000:FF:000047">
    <property type="entry name" value="Glycosyltransferase"/>
    <property type="match status" value="1"/>
</dbReference>
<evidence type="ECO:0000256" key="4">
    <source>
        <dbReference type="RuleBase" id="RU003718"/>
    </source>
</evidence>
<dbReference type="EC" id="2.4.1.-" evidence="5"/>
<dbReference type="InterPro" id="IPR035595">
    <property type="entry name" value="UDP_glycos_trans_CS"/>
</dbReference>
<dbReference type="PANTHER" id="PTHR48047:SF45">
    <property type="entry name" value="SCOPOLETIN GLUCOSYLTRANSFERASE-LIKE"/>
    <property type="match status" value="1"/>
</dbReference>
<evidence type="ECO:0000256" key="5">
    <source>
        <dbReference type="RuleBase" id="RU362057"/>
    </source>
</evidence>
<proteinExistence type="inferred from homology"/>
<evidence type="ECO:0000259" key="7">
    <source>
        <dbReference type="Pfam" id="PF26168"/>
    </source>
</evidence>
<dbReference type="SUPFAM" id="SSF53756">
    <property type="entry name" value="UDP-Glycosyltransferase/glycogen phosphorylase"/>
    <property type="match status" value="1"/>
</dbReference>
<dbReference type="AlphaFoldDB" id="A0A371HQK4"/>
<dbReference type="PROSITE" id="PS00375">
    <property type="entry name" value="UDPGT"/>
    <property type="match status" value="1"/>
</dbReference>
<comment type="caution">
    <text evidence="8">The sequence shown here is derived from an EMBL/GenBank/DDBJ whole genome shotgun (WGS) entry which is preliminary data.</text>
</comment>
<gene>
    <name evidence="8" type="primary">TOGT1</name>
    <name evidence="8" type="ORF">CR513_11162</name>
</gene>
<evidence type="ECO:0000256" key="1">
    <source>
        <dbReference type="ARBA" id="ARBA00009995"/>
    </source>
</evidence>
<dbReference type="FunFam" id="3.40.50.2000:FF:000071">
    <property type="entry name" value="Glycosyltransferase"/>
    <property type="match status" value="1"/>
</dbReference>
<protein>
    <recommendedName>
        <fullName evidence="5">Glycosyltransferase</fullName>
        <ecNumber evidence="5">2.4.1.-</ecNumber>
    </recommendedName>
</protein>
<keyword evidence="2 4" id="KW-0328">Glycosyltransferase</keyword>
<sequence>MGSNYSPLHIFFFPLMADGHMIPFINMVKLFAAKGVKTSIITTPLNATTISKAIETTKTHESKNIHIQTIKFPSAEVGLPEGCEHANSLPSLDSFSAFFKATRLLQEPFEQLLLQQRPDCVVADIFFPWTTDSAAKFGIPRLVFHGISFFSLCASEIMRLYQPYNNTSSDSELFVIPNFPGEIKMTRLQVESLARKNDMDFNMFKKEMEESEVRSYGVVVNSFYELEKDYADHYRKELGRKAWHIGPLSLCNKNKEEKTYRGKEASIDEHDCLTWLDTKKPNSVVYICFGSIAKLRDSQLREIAIGLEVSGQQFMWVVRKSGNDGEKGEEWLPDEFEERMKGKGLILRGWAPQVLILEHEAVGAFVTHCGWNSTLEAVTAGVPMITWPLSAEQFYNEKLVTEVLKIGVPVGAKKWNFFTGDGSVKWDAIEKAVKIVLVEEEAEAMRNRAKLLKQMARLAVEEGGSSDTNLDALAEELGSLSHQSTSLEQNVSV</sequence>